<dbReference type="RefSeq" id="WP_368643389.1">
    <property type="nucleotide sequence ID" value="NZ_CP158252.1"/>
</dbReference>
<keyword evidence="1" id="KW-0472">Membrane</keyword>
<sequence>MRPFQRPPGLPTMGQEIVDFLRFVARPRPGPRLAGRSAGSGLRADLCLNAPWWRLLHWAVLLWMVNVFVFAPLALSAADAGGAQHRLDIHNLPWMTALIWAPIIEELTFRHALRRPAMLWWFVPLMASILVQGAGIASGLLAAAAALLALAPAWYPADHRWRAGWRMSWRGRRLMRRAYPWLFHAAALAFAAVHLFNFRLNAMALVLLPLLVLPLLVLPQWVTGLVLGWMRVRRGIGAAIALHAIFNGGPLLLIGLVLHFAPQLAVG</sequence>
<dbReference type="GO" id="GO:0080120">
    <property type="term" value="P:CAAX-box protein maturation"/>
    <property type="evidence" value="ECO:0007669"/>
    <property type="project" value="UniProtKB-ARBA"/>
</dbReference>
<feature type="transmembrane region" description="Helical" evidence="1">
    <location>
        <begin position="202"/>
        <end position="227"/>
    </location>
</feature>
<protein>
    <submittedName>
        <fullName evidence="3">CPBP family glutamic-type intramembrane protease</fullName>
    </submittedName>
</protein>
<dbReference type="InterPro" id="IPR003675">
    <property type="entry name" value="Rce1/LyrA-like_dom"/>
</dbReference>
<dbReference type="GO" id="GO:0004175">
    <property type="term" value="F:endopeptidase activity"/>
    <property type="evidence" value="ECO:0007669"/>
    <property type="project" value="UniProtKB-ARBA"/>
</dbReference>
<keyword evidence="3" id="KW-0378">Hydrolase</keyword>
<feature type="transmembrane region" description="Helical" evidence="1">
    <location>
        <begin position="117"/>
        <end position="134"/>
    </location>
</feature>
<feature type="transmembrane region" description="Helical" evidence="1">
    <location>
        <begin position="140"/>
        <end position="157"/>
    </location>
</feature>
<dbReference type="Pfam" id="PF02517">
    <property type="entry name" value="Rce1-like"/>
    <property type="match status" value="1"/>
</dbReference>
<dbReference type="AlphaFoldDB" id="A0AB39CIP0"/>
<accession>A0AB39CIP0</accession>
<feature type="domain" description="CAAX prenyl protease 2/Lysostaphin resistance protein A-like" evidence="2">
    <location>
        <begin position="93"/>
        <end position="247"/>
    </location>
</feature>
<keyword evidence="1" id="KW-1133">Transmembrane helix</keyword>
<evidence type="ECO:0000256" key="1">
    <source>
        <dbReference type="SAM" id="Phobius"/>
    </source>
</evidence>
<keyword evidence="3" id="KW-0645">Protease</keyword>
<proteinExistence type="predicted"/>
<dbReference type="GO" id="GO:0006508">
    <property type="term" value="P:proteolysis"/>
    <property type="evidence" value="ECO:0007669"/>
    <property type="project" value="UniProtKB-KW"/>
</dbReference>
<feature type="transmembrane region" description="Helical" evidence="1">
    <location>
        <begin position="55"/>
        <end position="78"/>
    </location>
</feature>
<name>A0AB39CIP0_9BURK</name>
<evidence type="ECO:0000259" key="2">
    <source>
        <dbReference type="Pfam" id="PF02517"/>
    </source>
</evidence>
<feature type="transmembrane region" description="Helical" evidence="1">
    <location>
        <begin position="178"/>
        <end position="196"/>
    </location>
</feature>
<evidence type="ECO:0000313" key="3">
    <source>
        <dbReference type="EMBL" id="XDJ41884.1"/>
    </source>
</evidence>
<feature type="transmembrane region" description="Helical" evidence="1">
    <location>
        <begin position="239"/>
        <end position="261"/>
    </location>
</feature>
<dbReference type="EMBL" id="CP158252">
    <property type="protein sequence ID" value="XDJ41884.1"/>
    <property type="molecule type" value="Genomic_DNA"/>
</dbReference>
<reference evidence="3" key="1">
    <citation type="submission" date="2024-05" db="EMBL/GenBank/DDBJ databases">
        <authorList>
            <person name="Luo Y.-C."/>
            <person name="Nicholds J."/>
            <person name="Mortimer T."/>
            <person name="Maboni G."/>
        </authorList>
    </citation>
    <scope>NUCLEOTIDE SEQUENCE</scope>
    <source>
        <strain evidence="3">153920</strain>
    </source>
</reference>
<organism evidence="3">
    <name type="scientific">Castellaniella ginsengisoli</name>
    <dbReference type="NCBI Taxonomy" id="546114"/>
    <lineage>
        <taxon>Bacteria</taxon>
        <taxon>Pseudomonadati</taxon>
        <taxon>Pseudomonadota</taxon>
        <taxon>Betaproteobacteria</taxon>
        <taxon>Burkholderiales</taxon>
        <taxon>Alcaligenaceae</taxon>
        <taxon>Castellaniella</taxon>
    </lineage>
</organism>
<gene>
    <name evidence="3" type="ORF">ABRY99_13290</name>
</gene>
<keyword evidence="1" id="KW-0812">Transmembrane</keyword>